<name>A0A8D8ILL4_CULPI</name>
<sequence>MDSLQSQWWFSTLALVTSFTDSAVDLYSCSCSGFVSCSRTIRIGDGFVFKLSVKHDSSENSPLVSLRDAVIARWLATLPLSCKSPDPTVATVDRIRSTDVTEPAVSVRLTSAVATVAVAPTAMFTL</sequence>
<dbReference type="AlphaFoldDB" id="A0A8D8ILL4"/>
<feature type="signal peptide" evidence="1">
    <location>
        <begin position="1"/>
        <end position="18"/>
    </location>
</feature>
<evidence type="ECO:0000256" key="1">
    <source>
        <dbReference type="SAM" id="SignalP"/>
    </source>
</evidence>
<dbReference type="EMBL" id="HBUE01145449">
    <property type="protein sequence ID" value="CAG6502710.1"/>
    <property type="molecule type" value="Transcribed_RNA"/>
</dbReference>
<proteinExistence type="predicted"/>
<reference evidence="2" key="1">
    <citation type="submission" date="2021-05" db="EMBL/GenBank/DDBJ databases">
        <authorList>
            <person name="Alioto T."/>
            <person name="Alioto T."/>
            <person name="Gomez Garrido J."/>
        </authorList>
    </citation>
    <scope>NUCLEOTIDE SEQUENCE</scope>
</reference>
<feature type="chain" id="PRO_5036260982" evidence="1">
    <location>
        <begin position="19"/>
        <end position="126"/>
    </location>
</feature>
<keyword evidence="1" id="KW-0732">Signal</keyword>
<organism evidence="2">
    <name type="scientific">Culex pipiens</name>
    <name type="common">House mosquito</name>
    <dbReference type="NCBI Taxonomy" id="7175"/>
    <lineage>
        <taxon>Eukaryota</taxon>
        <taxon>Metazoa</taxon>
        <taxon>Ecdysozoa</taxon>
        <taxon>Arthropoda</taxon>
        <taxon>Hexapoda</taxon>
        <taxon>Insecta</taxon>
        <taxon>Pterygota</taxon>
        <taxon>Neoptera</taxon>
        <taxon>Endopterygota</taxon>
        <taxon>Diptera</taxon>
        <taxon>Nematocera</taxon>
        <taxon>Culicoidea</taxon>
        <taxon>Culicidae</taxon>
        <taxon>Culicinae</taxon>
        <taxon>Culicini</taxon>
        <taxon>Culex</taxon>
        <taxon>Culex</taxon>
    </lineage>
</organism>
<accession>A0A8D8ILL4</accession>
<protein>
    <submittedName>
        <fullName evidence="2">(northern house mosquito) hypothetical protein</fullName>
    </submittedName>
</protein>
<dbReference type="EMBL" id="HBUE01250309">
    <property type="protein sequence ID" value="CAG6553951.1"/>
    <property type="molecule type" value="Transcribed_RNA"/>
</dbReference>
<evidence type="ECO:0000313" key="2">
    <source>
        <dbReference type="EMBL" id="CAG6553951.1"/>
    </source>
</evidence>